<dbReference type="AlphaFoldDB" id="A0A4C2ECC6"/>
<keyword evidence="2 5" id="KW-0812">Transmembrane</keyword>
<dbReference type="GO" id="GO:0030026">
    <property type="term" value="P:intracellular manganese ion homeostasis"/>
    <property type="evidence" value="ECO:0007669"/>
    <property type="project" value="TreeGrafter"/>
</dbReference>
<feature type="transmembrane region" description="Helical" evidence="5">
    <location>
        <begin position="338"/>
        <end position="363"/>
    </location>
</feature>
<evidence type="ECO:0000256" key="5">
    <source>
        <dbReference type="SAM" id="Phobius"/>
    </source>
</evidence>
<dbReference type="GO" id="GO:0015086">
    <property type="term" value="F:cadmium ion transmembrane transporter activity"/>
    <property type="evidence" value="ECO:0007669"/>
    <property type="project" value="TreeGrafter"/>
</dbReference>
<feature type="transmembrane region" description="Helical" evidence="5">
    <location>
        <begin position="148"/>
        <end position="173"/>
    </location>
</feature>
<evidence type="ECO:0000313" key="6">
    <source>
        <dbReference type="EMBL" id="GCE99932.1"/>
    </source>
</evidence>
<comment type="subcellular location">
    <subcellularLocation>
        <location evidence="1">Membrane</location>
        <topology evidence="1">Multi-pass membrane protein</topology>
    </subcellularLocation>
</comment>
<feature type="transmembrane region" description="Helical" evidence="5">
    <location>
        <begin position="512"/>
        <end position="534"/>
    </location>
</feature>
<feature type="transmembrane region" description="Helical" evidence="5">
    <location>
        <begin position="457"/>
        <end position="478"/>
    </location>
</feature>
<keyword evidence="4 5" id="KW-0472">Membrane</keyword>
<feature type="transmembrane region" description="Helical" evidence="5">
    <location>
        <begin position="103"/>
        <end position="127"/>
    </location>
</feature>
<comment type="caution">
    <text evidence="6">The sequence shown here is derived from an EMBL/GenBank/DDBJ whole genome shotgun (WGS) entry which is preliminary data.</text>
</comment>
<feature type="transmembrane region" description="Helical" evidence="5">
    <location>
        <begin position="383"/>
        <end position="408"/>
    </location>
</feature>
<feature type="transmembrane region" description="Helical" evidence="5">
    <location>
        <begin position="429"/>
        <end position="451"/>
    </location>
</feature>
<protein>
    <submittedName>
        <fullName evidence="6">Manganese transporter smf1</fullName>
    </submittedName>
</protein>
<dbReference type="Proteomes" id="UP000301737">
    <property type="component" value="Unassembled WGS sequence"/>
</dbReference>
<keyword evidence="3 5" id="KW-1133">Transmembrane helix</keyword>
<accession>A0A4C2ECC6</accession>
<dbReference type="NCBIfam" id="NF037982">
    <property type="entry name" value="Nramp_1"/>
    <property type="match status" value="1"/>
</dbReference>
<dbReference type="PRINTS" id="PR00447">
    <property type="entry name" value="NATRESASSCMP"/>
</dbReference>
<evidence type="ECO:0000256" key="2">
    <source>
        <dbReference type="ARBA" id="ARBA00022692"/>
    </source>
</evidence>
<reference evidence="6 7" key="1">
    <citation type="submission" date="2019-01" db="EMBL/GenBank/DDBJ databases">
        <title>Draft Genome Sequencing of Zygosaccharomyces mellis Ca-7.</title>
        <authorList>
            <person name="Shiwa Y."/>
            <person name="Kanesaki Y."/>
            <person name="Ishige T."/>
            <person name="Mura K."/>
            <person name="Hori T."/>
            <person name="Tamura T."/>
        </authorList>
    </citation>
    <scope>NUCLEOTIDE SEQUENCE [LARGE SCALE GENOMIC DNA]</scope>
    <source>
        <strain evidence="6 7">Ca-7</strain>
    </source>
</reference>
<dbReference type="GO" id="GO:0034755">
    <property type="term" value="P:iron ion transmembrane transport"/>
    <property type="evidence" value="ECO:0007669"/>
    <property type="project" value="TreeGrafter"/>
</dbReference>
<dbReference type="PANTHER" id="PTHR11706:SF101">
    <property type="entry name" value="MANGANESE TRANSPORTER SMF1"/>
    <property type="match status" value="1"/>
</dbReference>
<feature type="transmembrane region" description="Helical" evidence="5">
    <location>
        <begin position="259"/>
        <end position="282"/>
    </location>
</feature>
<proteinExistence type="inferred from homology"/>
<evidence type="ECO:0000256" key="3">
    <source>
        <dbReference type="ARBA" id="ARBA00022989"/>
    </source>
</evidence>
<gene>
    <name evidence="6" type="primary">SMF1</name>
    <name evidence="6" type="ORF">ZYGM_001430</name>
</gene>
<dbReference type="Pfam" id="PF01566">
    <property type="entry name" value="Nramp"/>
    <property type="match status" value="1"/>
</dbReference>
<dbReference type="InterPro" id="IPR001046">
    <property type="entry name" value="NRAMP_fam"/>
</dbReference>
<evidence type="ECO:0000256" key="4">
    <source>
        <dbReference type="ARBA" id="ARBA00023136"/>
    </source>
</evidence>
<name>A0A4C2ECC6_9SACH</name>
<dbReference type="PANTHER" id="PTHR11706">
    <property type="entry name" value="SOLUTE CARRIER PROTEIN FAMILY 11 MEMBER"/>
    <property type="match status" value="1"/>
</dbReference>
<organism evidence="6 7">
    <name type="scientific">Zygosaccharomyces mellis</name>
    <dbReference type="NCBI Taxonomy" id="42258"/>
    <lineage>
        <taxon>Eukaryota</taxon>
        <taxon>Fungi</taxon>
        <taxon>Dikarya</taxon>
        <taxon>Ascomycota</taxon>
        <taxon>Saccharomycotina</taxon>
        <taxon>Saccharomycetes</taxon>
        <taxon>Saccharomycetales</taxon>
        <taxon>Saccharomycetaceae</taxon>
        <taxon>Zygosaccharomyces</taxon>
    </lineage>
</organism>
<feature type="transmembrane region" description="Helical" evidence="5">
    <location>
        <begin position="211"/>
        <end position="234"/>
    </location>
</feature>
<dbReference type="GO" id="GO:0005886">
    <property type="term" value="C:plasma membrane"/>
    <property type="evidence" value="ECO:0007669"/>
    <property type="project" value="TreeGrafter"/>
</dbReference>
<keyword evidence="7" id="KW-1185">Reference proteome</keyword>
<sequence>MSSVRAGQTGAVDRSNKALSREAAKESIVQKTVSLDAANVDTNLNCDLDYENEVNKRHELWETVKAVGKKYAKFVGPGLLVSVAYIDPGNYSTSVSAGASNQFSLLCIILLSNFIAIFLQCLCIKLGSVTGLDLSRACRTYLPRWINLVLYVFAECAIIATDVAEVIGTAVALNILLKIPLPAGVVITIVDVFAVMFTYKQGTSSLKFIKYFEYSVALLVLGVCVCFAVELTYLPEGTSVTKVFRGFVPSSQMVENGGLYTAISILGATVMPHSLFLGSGLVQPRLLNYDITRGNYSVADSELEGKRTDEEIRDQKYFEYRPSMEAIKYCMKYSFVELALTLFTLALFVNCSILIVAGATLYGTPGAADADLYSIHTLLSHKIAPAVGTLFMVALLLSGQSAGVVCTMAGQIVSEGHINWTLKPWQRRLLTRCISLIPCLVISICIGRQALSKALNASQVVLSILLPFLVAPLIFFTCKKSVMRVEISEENTDADAFENERRTRTVNMANNWITSICAVLVWIFLCFLNVYAIVELGLSGGDIS</sequence>
<dbReference type="EMBL" id="BIMX01000014">
    <property type="protein sequence ID" value="GCE99932.1"/>
    <property type="molecule type" value="Genomic_DNA"/>
</dbReference>
<evidence type="ECO:0000313" key="7">
    <source>
        <dbReference type="Proteomes" id="UP000301737"/>
    </source>
</evidence>
<dbReference type="GO" id="GO:0005384">
    <property type="term" value="F:manganese ion transmembrane transporter activity"/>
    <property type="evidence" value="ECO:0007669"/>
    <property type="project" value="TreeGrafter"/>
</dbReference>
<dbReference type="HAMAP" id="MF_00221">
    <property type="entry name" value="NRAMP"/>
    <property type="match status" value="1"/>
</dbReference>
<evidence type="ECO:0000256" key="1">
    <source>
        <dbReference type="ARBA" id="ARBA00004141"/>
    </source>
</evidence>
<dbReference type="NCBIfam" id="TIGR01197">
    <property type="entry name" value="nramp"/>
    <property type="match status" value="1"/>
</dbReference>
<feature type="transmembrane region" description="Helical" evidence="5">
    <location>
        <begin position="179"/>
        <end position="199"/>
    </location>
</feature>
<dbReference type="OrthoDB" id="409173at2759"/>